<protein>
    <submittedName>
        <fullName evidence="1">Uncharacterized protein</fullName>
    </submittedName>
</protein>
<dbReference type="EMBL" id="JANCMU010000002">
    <property type="protein sequence ID" value="MDG4945894.1"/>
    <property type="molecule type" value="Genomic_DNA"/>
</dbReference>
<keyword evidence="2" id="KW-1185">Reference proteome</keyword>
<dbReference type="AlphaFoldDB" id="A0A9X4N2U5"/>
<evidence type="ECO:0000313" key="2">
    <source>
        <dbReference type="Proteomes" id="UP001152599"/>
    </source>
</evidence>
<reference evidence="1" key="1">
    <citation type="submission" date="2022-07" db="EMBL/GenBank/DDBJ databases">
        <title>Description and genome-wide analysis of Profundicola chukchiensis gen. nov., sp. nov., marine bacteria isolated from bottom sediments of the Chukchi Sea.</title>
        <authorList>
            <person name="Romanenko L."/>
            <person name="Otstavnykh N."/>
            <person name="Kurilenko V."/>
            <person name="Eremeev V."/>
            <person name="Velansky P."/>
            <person name="Mikhailov V."/>
            <person name="Isaeva M."/>
        </authorList>
    </citation>
    <scope>NUCLEOTIDE SEQUENCE</scope>
    <source>
        <strain evidence="1">KMM 9713</strain>
    </source>
</reference>
<gene>
    <name evidence="1" type="ORF">NMK71_05665</name>
</gene>
<dbReference type="Proteomes" id="UP001152599">
    <property type="component" value="Unassembled WGS sequence"/>
</dbReference>
<organism evidence="1 2">
    <name type="scientific">Profundicola chukchiensis</name>
    <dbReference type="NCBI Taxonomy" id="2961959"/>
    <lineage>
        <taxon>Bacteria</taxon>
        <taxon>Pseudomonadati</taxon>
        <taxon>Bacteroidota</taxon>
        <taxon>Flavobacteriia</taxon>
        <taxon>Flavobacteriales</taxon>
        <taxon>Weeksellaceae</taxon>
        <taxon>Profundicola</taxon>
    </lineage>
</organism>
<comment type="caution">
    <text evidence="1">The sequence shown here is derived from an EMBL/GenBank/DDBJ whole genome shotgun (WGS) entry which is preliminary data.</text>
</comment>
<name>A0A9X4N2U5_9FLAO</name>
<proteinExistence type="predicted"/>
<evidence type="ECO:0000313" key="1">
    <source>
        <dbReference type="EMBL" id="MDG4945894.1"/>
    </source>
</evidence>
<accession>A0A9X4N2U5</accession>
<dbReference type="RefSeq" id="WP_304417632.1">
    <property type="nucleotide sequence ID" value="NZ_JANAIE010000007.1"/>
</dbReference>
<sequence>MELPRFLLADNSDVDDAFVLHTEFPRFLLNVNTDEVEWFDDVEDEEDLENTVKNLMEEAFDFFEKEIEAYEGDDEYGV</sequence>